<organism evidence="2 3">
    <name type="scientific">Veronia nyctiphanis</name>
    <dbReference type="NCBI Taxonomy" id="1278244"/>
    <lineage>
        <taxon>Bacteria</taxon>
        <taxon>Pseudomonadati</taxon>
        <taxon>Pseudomonadota</taxon>
        <taxon>Gammaproteobacteria</taxon>
        <taxon>Vibrionales</taxon>
        <taxon>Vibrionaceae</taxon>
        <taxon>Veronia</taxon>
    </lineage>
</organism>
<gene>
    <name evidence="2" type="ORF">CS022_14015</name>
</gene>
<dbReference type="AlphaFoldDB" id="A0A4Q0YP23"/>
<dbReference type="RefSeq" id="WP_129122793.1">
    <property type="nucleotide sequence ID" value="NZ_PEIB01000016.1"/>
</dbReference>
<evidence type="ECO:0000256" key="1">
    <source>
        <dbReference type="SAM" id="Phobius"/>
    </source>
</evidence>
<accession>A0A4Q0YP23</accession>
<dbReference type="Proteomes" id="UP000290287">
    <property type="component" value="Unassembled WGS sequence"/>
</dbReference>
<keyword evidence="1" id="KW-1133">Transmembrane helix</keyword>
<dbReference type="EMBL" id="PEIB01000016">
    <property type="protein sequence ID" value="RXJ72747.1"/>
    <property type="molecule type" value="Genomic_DNA"/>
</dbReference>
<keyword evidence="1" id="KW-0472">Membrane</keyword>
<dbReference type="OrthoDB" id="679392at2"/>
<protein>
    <submittedName>
        <fullName evidence="2">Uncharacterized protein</fullName>
    </submittedName>
</protein>
<comment type="caution">
    <text evidence="2">The sequence shown here is derived from an EMBL/GenBank/DDBJ whole genome shotgun (WGS) entry which is preliminary data.</text>
</comment>
<evidence type="ECO:0000313" key="2">
    <source>
        <dbReference type="EMBL" id="RXJ72747.1"/>
    </source>
</evidence>
<reference evidence="2 3" key="1">
    <citation type="submission" date="2017-10" db="EMBL/GenBank/DDBJ databases">
        <title>Nyctiphanis sp. nov., isolated from the stomach of the euphausiid Nyctiphanes simplex (Hansen, 1911) in the Gulf of California.</title>
        <authorList>
            <person name="Gomez-Gil B."/>
            <person name="Aguilar-Mendez M."/>
            <person name="Lopez-Cortes A."/>
            <person name="Gomez-Gutierrez J."/>
            <person name="Roque A."/>
            <person name="Lang E."/>
            <person name="Gonzalez-Castillo A."/>
        </authorList>
    </citation>
    <scope>NUCLEOTIDE SEQUENCE [LARGE SCALE GENOMIC DNA]</scope>
    <source>
        <strain evidence="2 3">CAIM 600</strain>
    </source>
</reference>
<proteinExistence type="predicted"/>
<feature type="transmembrane region" description="Helical" evidence="1">
    <location>
        <begin position="51"/>
        <end position="76"/>
    </location>
</feature>
<evidence type="ECO:0000313" key="3">
    <source>
        <dbReference type="Proteomes" id="UP000290287"/>
    </source>
</evidence>
<sequence>MELNINRKISIFLIFAVATSYLVMLLGGGAIKPEYSHLEQYISELNATGTPFSMLIGYLGFIPFGVLSAILIVFVLNQASISGITKVGVCLLFAEPI</sequence>
<feature type="transmembrane region" description="Helical" evidence="1">
    <location>
        <begin position="12"/>
        <end position="31"/>
    </location>
</feature>
<name>A0A4Q0YP23_9GAMM</name>
<keyword evidence="1" id="KW-0812">Transmembrane</keyword>
<keyword evidence="3" id="KW-1185">Reference proteome</keyword>